<proteinExistence type="predicted"/>
<dbReference type="EMBL" id="FZOT01000014">
    <property type="protein sequence ID" value="SNT11022.1"/>
    <property type="molecule type" value="Genomic_DNA"/>
</dbReference>
<evidence type="ECO:0000313" key="2">
    <source>
        <dbReference type="EMBL" id="SNT11022.1"/>
    </source>
</evidence>
<evidence type="ECO:0000313" key="3">
    <source>
        <dbReference type="Proteomes" id="UP000198284"/>
    </source>
</evidence>
<protein>
    <submittedName>
        <fullName evidence="2">Putative redox protein</fullName>
    </submittedName>
</protein>
<sequence>MSSQRIEFQGSDGQQLAARMDFPDGAPATYALFAHCFTCSKDVLAASRISQALTRHGIAVLRFDFTGLGGSDGEFANTNFSSNLDDLVAAARYLETHHRPPALLIGHSWGGAAVLAASARLGGTRALVTLGAPSDPAHVLASFGASLSELEREGEATVMLAGRRFPMRRQFLEDMAHQRLLAHLRQLRAALLVLHSPEDGTVPISHGEAIFNAAPHPKSFVALPGADHLLTRRDDADYAAGLIGSWSRRYVAGAA</sequence>
<reference evidence="2 3" key="1">
    <citation type="submission" date="2017-06" db="EMBL/GenBank/DDBJ databases">
        <authorList>
            <person name="Kim H.J."/>
            <person name="Triplett B.A."/>
        </authorList>
    </citation>
    <scope>NUCLEOTIDE SEQUENCE [LARGE SCALE GENOMIC DNA]</scope>
    <source>
        <strain evidence="2 3">U15</strain>
    </source>
</reference>
<keyword evidence="3" id="KW-1185">Reference proteome</keyword>
<dbReference type="GO" id="GO:0052689">
    <property type="term" value="F:carboxylic ester hydrolase activity"/>
    <property type="evidence" value="ECO:0007669"/>
    <property type="project" value="TreeGrafter"/>
</dbReference>
<dbReference type="AlphaFoldDB" id="A0A239K006"/>
<dbReference type="SUPFAM" id="SSF53474">
    <property type="entry name" value="alpha/beta-Hydrolases"/>
    <property type="match status" value="1"/>
</dbReference>
<accession>A0A239K006</accession>
<gene>
    <name evidence="2" type="ORF">SAMN06265795_11449</name>
</gene>
<dbReference type="InterPro" id="IPR029058">
    <property type="entry name" value="AB_hydrolase_fold"/>
</dbReference>
<organism evidence="2 3">
    <name type="scientific">Noviherbaspirillum humi</name>
    <dbReference type="NCBI Taxonomy" id="1688639"/>
    <lineage>
        <taxon>Bacteria</taxon>
        <taxon>Pseudomonadati</taxon>
        <taxon>Pseudomonadota</taxon>
        <taxon>Betaproteobacteria</taxon>
        <taxon>Burkholderiales</taxon>
        <taxon>Oxalobacteraceae</taxon>
        <taxon>Noviherbaspirillum</taxon>
    </lineage>
</organism>
<dbReference type="OrthoDB" id="9789573at2"/>
<name>A0A239K006_9BURK</name>
<dbReference type="RefSeq" id="WP_089400675.1">
    <property type="nucleotide sequence ID" value="NZ_FZOT01000014.1"/>
</dbReference>
<evidence type="ECO:0000259" key="1">
    <source>
        <dbReference type="Pfam" id="PF12697"/>
    </source>
</evidence>
<dbReference type="Pfam" id="PF12697">
    <property type="entry name" value="Abhydrolase_6"/>
    <property type="match status" value="1"/>
</dbReference>
<dbReference type="Gene3D" id="3.40.50.1820">
    <property type="entry name" value="alpha/beta hydrolase"/>
    <property type="match status" value="1"/>
</dbReference>
<dbReference type="InterPro" id="IPR000073">
    <property type="entry name" value="AB_hydrolase_1"/>
</dbReference>
<dbReference type="PANTHER" id="PTHR43265">
    <property type="entry name" value="ESTERASE ESTD"/>
    <property type="match status" value="1"/>
</dbReference>
<dbReference type="PANTHER" id="PTHR43265:SF1">
    <property type="entry name" value="ESTERASE ESTD"/>
    <property type="match status" value="1"/>
</dbReference>
<dbReference type="Proteomes" id="UP000198284">
    <property type="component" value="Unassembled WGS sequence"/>
</dbReference>
<dbReference type="InterPro" id="IPR053145">
    <property type="entry name" value="AB_hydrolase_Est10"/>
</dbReference>
<feature type="domain" description="AB hydrolase-1" evidence="1">
    <location>
        <begin position="32"/>
        <end position="239"/>
    </location>
</feature>